<proteinExistence type="predicted"/>
<name>A0A1I3VJD2_9PSEU</name>
<dbReference type="STRING" id="115433.SAMN05421835_11150"/>
<organism evidence="1 2">
    <name type="scientific">Amycolatopsis sacchari</name>
    <dbReference type="NCBI Taxonomy" id="115433"/>
    <lineage>
        <taxon>Bacteria</taxon>
        <taxon>Bacillati</taxon>
        <taxon>Actinomycetota</taxon>
        <taxon>Actinomycetes</taxon>
        <taxon>Pseudonocardiales</taxon>
        <taxon>Pseudonocardiaceae</taxon>
        <taxon>Amycolatopsis</taxon>
    </lineage>
</organism>
<protein>
    <submittedName>
        <fullName evidence="1">Uncharacterized protein</fullName>
    </submittedName>
</protein>
<reference evidence="1 2" key="1">
    <citation type="submission" date="2016-10" db="EMBL/GenBank/DDBJ databases">
        <authorList>
            <person name="de Groot N.N."/>
        </authorList>
    </citation>
    <scope>NUCLEOTIDE SEQUENCE [LARGE SCALE GENOMIC DNA]</scope>
    <source>
        <strain evidence="1 2">DSM 44468</strain>
    </source>
</reference>
<dbReference type="Proteomes" id="UP000199025">
    <property type="component" value="Unassembled WGS sequence"/>
</dbReference>
<dbReference type="RefSeq" id="WP_177228774.1">
    <property type="nucleotide sequence ID" value="NZ_CBDQZW010000005.1"/>
</dbReference>
<keyword evidence="2" id="KW-1185">Reference proteome</keyword>
<dbReference type="EMBL" id="FORP01000011">
    <property type="protein sequence ID" value="SFJ95365.1"/>
    <property type="molecule type" value="Genomic_DNA"/>
</dbReference>
<accession>A0A1I3VJD2</accession>
<sequence length="47" mass="5147">MLTLDGGELRGEKLLVATDAPVSATVPEAGEWLQQATLAIRARVRWR</sequence>
<evidence type="ECO:0000313" key="2">
    <source>
        <dbReference type="Proteomes" id="UP000199025"/>
    </source>
</evidence>
<dbReference type="AlphaFoldDB" id="A0A1I3VJD2"/>
<evidence type="ECO:0000313" key="1">
    <source>
        <dbReference type="EMBL" id="SFJ95365.1"/>
    </source>
</evidence>
<gene>
    <name evidence="1" type="ORF">SAMN05421835_11150</name>
</gene>